<protein>
    <submittedName>
        <fullName evidence="1">Uncharacterized protein</fullName>
    </submittedName>
</protein>
<name>A0A3N0CPB9_9ACTN</name>
<organism evidence="1 2">
    <name type="scientific">Nocardioides marmoriginsengisoli</name>
    <dbReference type="NCBI Taxonomy" id="661483"/>
    <lineage>
        <taxon>Bacteria</taxon>
        <taxon>Bacillati</taxon>
        <taxon>Actinomycetota</taxon>
        <taxon>Actinomycetes</taxon>
        <taxon>Propionibacteriales</taxon>
        <taxon>Nocardioidaceae</taxon>
        <taxon>Nocardioides</taxon>
    </lineage>
</organism>
<sequence length="197" mass="21038">MVGRDLARDGVDLSEALHGLRTTFALVVGREPDFESTRSLGIAWSDETLGYLHEVSCENPLTGLATLAHIRGRLAEIQRGAESRGHVGDPTHALVVVDVPLLTGGDHEVRLGSALVMAQVASQVRLVFEGEESVGEASPSRLLVIAERTDNLGNRVSTLRDYLAEVTPPDSVVRIWIEGLPAGAAATSTLLDELART</sequence>
<proteinExistence type="predicted"/>
<keyword evidence="2" id="KW-1185">Reference proteome</keyword>
<evidence type="ECO:0000313" key="2">
    <source>
        <dbReference type="Proteomes" id="UP000267128"/>
    </source>
</evidence>
<reference evidence="1 2" key="1">
    <citation type="submission" date="2018-11" db="EMBL/GenBank/DDBJ databases">
        <authorList>
            <person name="Li F."/>
        </authorList>
    </citation>
    <scope>NUCLEOTIDE SEQUENCE [LARGE SCALE GENOMIC DNA]</scope>
    <source>
        <strain evidence="1 2">Gsoil 097</strain>
    </source>
</reference>
<dbReference type="AlphaFoldDB" id="A0A3N0CPB9"/>
<gene>
    <name evidence="1" type="ORF">EFK50_04875</name>
</gene>
<evidence type="ECO:0000313" key="1">
    <source>
        <dbReference type="EMBL" id="RNL65295.1"/>
    </source>
</evidence>
<dbReference type="EMBL" id="RJSE01000003">
    <property type="protein sequence ID" value="RNL65295.1"/>
    <property type="molecule type" value="Genomic_DNA"/>
</dbReference>
<comment type="caution">
    <text evidence="1">The sequence shown here is derived from an EMBL/GenBank/DDBJ whole genome shotgun (WGS) entry which is preliminary data.</text>
</comment>
<dbReference type="Proteomes" id="UP000267128">
    <property type="component" value="Unassembled WGS sequence"/>
</dbReference>
<accession>A0A3N0CPB9</accession>